<dbReference type="AlphaFoldDB" id="A0AAV0KPX5"/>
<gene>
    <name evidence="2" type="ORF">LITE_LOCUS19672</name>
</gene>
<comment type="caution">
    <text evidence="2">The sequence shown here is derived from an EMBL/GenBank/DDBJ whole genome shotgun (WGS) entry which is preliminary data.</text>
</comment>
<organism evidence="2 3">
    <name type="scientific">Linum tenue</name>
    <dbReference type="NCBI Taxonomy" id="586396"/>
    <lineage>
        <taxon>Eukaryota</taxon>
        <taxon>Viridiplantae</taxon>
        <taxon>Streptophyta</taxon>
        <taxon>Embryophyta</taxon>
        <taxon>Tracheophyta</taxon>
        <taxon>Spermatophyta</taxon>
        <taxon>Magnoliopsida</taxon>
        <taxon>eudicotyledons</taxon>
        <taxon>Gunneridae</taxon>
        <taxon>Pentapetalae</taxon>
        <taxon>rosids</taxon>
        <taxon>fabids</taxon>
        <taxon>Malpighiales</taxon>
        <taxon>Linaceae</taxon>
        <taxon>Linum</taxon>
    </lineage>
</organism>
<protein>
    <submittedName>
        <fullName evidence="2">Uncharacterized protein</fullName>
    </submittedName>
</protein>
<dbReference type="GO" id="GO:2000779">
    <property type="term" value="P:regulation of double-strand break repair"/>
    <property type="evidence" value="ECO:0007669"/>
    <property type="project" value="TreeGrafter"/>
</dbReference>
<evidence type="ECO:0000313" key="3">
    <source>
        <dbReference type="Proteomes" id="UP001154282"/>
    </source>
</evidence>
<evidence type="ECO:0000256" key="1">
    <source>
        <dbReference type="SAM" id="MobiDB-lite"/>
    </source>
</evidence>
<dbReference type="PANTHER" id="PTHR13468">
    <property type="entry name" value="DEK PROTEIN"/>
    <property type="match status" value="1"/>
</dbReference>
<dbReference type="GO" id="GO:0042393">
    <property type="term" value="F:histone binding"/>
    <property type="evidence" value="ECO:0007669"/>
    <property type="project" value="TreeGrafter"/>
</dbReference>
<dbReference type="GO" id="GO:0006325">
    <property type="term" value="P:chromatin organization"/>
    <property type="evidence" value="ECO:0007669"/>
    <property type="project" value="InterPro"/>
</dbReference>
<name>A0AAV0KPX5_9ROSI</name>
<dbReference type="EMBL" id="CAMGYJ010000005">
    <property type="protein sequence ID" value="CAI0423835.1"/>
    <property type="molecule type" value="Genomic_DNA"/>
</dbReference>
<reference evidence="2" key="1">
    <citation type="submission" date="2022-08" db="EMBL/GenBank/DDBJ databases">
        <authorList>
            <person name="Gutierrez-Valencia J."/>
        </authorList>
    </citation>
    <scope>NUCLEOTIDE SEQUENCE</scope>
</reference>
<dbReference type="Proteomes" id="UP001154282">
    <property type="component" value="Unassembled WGS sequence"/>
</dbReference>
<dbReference type="GO" id="GO:0003677">
    <property type="term" value="F:DNA binding"/>
    <property type="evidence" value="ECO:0007669"/>
    <property type="project" value="InterPro"/>
</dbReference>
<dbReference type="PANTHER" id="PTHR13468:SF1">
    <property type="entry name" value="PROTEIN DEK"/>
    <property type="match status" value="1"/>
</dbReference>
<evidence type="ECO:0000313" key="2">
    <source>
        <dbReference type="EMBL" id="CAI0423835.1"/>
    </source>
</evidence>
<dbReference type="InterPro" id="IPR044198">
    <property type="entry name" value="DEK"/>
</dbReference>
<sequence>MLSRPRQPAAPPPVSLVARPAGNHQQSPPGAIATKSLLLSSKSSLSLSQDRQSKSDELGYLRLEYQGCMAFSPSCHCERESSTGKTTWSSQGYGPAGYALFVAVYAALEEKQKSKVKEKLDKCVKEKLIDFCDVLNIQVTKATVIKVELTVRIKDFLESPHATTDVLLADKEQRGKKRRSITGKNSSPGEASAKENAEKVENLIREVYEGVTVMFRKTDRRFDDLAKDLLDLTGRSYEHYLSKQVRCVNNAIKNLKTDLLDAVRTEVQKFIETKKGTPGNSKPVRRARASARSVGGKLKVPAFPDITKPKKKTTKCRAGPFTVGIHVSPEDSIDEKIAMIICTFLTREDILTLAPKSPLSTLSTLVKQVEGEQQPQHQRAEQGSEPQQEVNQWKLPFVEQQRAKASGNRDDLRSFISLEHVKTLYCTDIRDCEAVYIVVAVRCGMA</sequence>
<proteinExistence type="predicted"/>
<feature type="region of interest" description="Disordered" evidence="1">
    <location>
        <begin position="176"/>
        <end position="196"/>
    </location>
</feature>
<feature type="region of interest" description="Disordered" evidence="1">
    <location>
        <begin position="1"/>
        <end position="31"/>
    </location>
</feature>
<dbReference type="GO" id="GO:0005634">
    <property type="term" value="C:nucleus"/>
    <property type="evidence" value="ECO:0007669"/>
    <property type="project" value="TreeGrafter"/>
</dbReference>
<keyword evidence="3" id="KW-1185">Reference proteome</keyword>
<accession>A0AAV0KPX5</accession>
<feature type="region of interest" description="Disordered" evidence="1">
    <location>
        <begin position="371"/>
        <end position="391"/>
    </location>
</feature>